<comment type="caution">
    <text evidence="1">The sequence shown here is derived from an EMBL/GenBank/DDBJ whole genome shotgun (WGS) entry which is preliminary data.</text>
</comment>
<evidence type="ECO:0000313" key="1">
    <source>
        <dbReference type="EMBL" id="GAA5196371.1"/>
    </source>
</evidence>
<keyword evidence="2" id="KW-1185">Reference proteome</keyword>
<gene>
    <name evidence="1" type="ORF">GCM10023322_65120</name>
</gene>
<dbReference type="Proteomes" id="UP001501570">
    <property type="component" value="Unassembled WGS sequence"/>
</dbReference>
<sequence>MSGASGDDPVLHELERNIRAELTLVEITVPAGDGVALYSEERLVAEVEAERYEIGLRGLLGAVEALEDDGDNATGATA</sequence>
<name>A0ABP9SKP5_9ACTN</name>
<dbReference type="EMBL" id="BAABJQ010000026">
    <property type="protein sequence ID" value="GAA5196371.1"/>
    <property type="molecule type" value="Genomic_DNA"/>
</dbReference>
<accession>A0ABP9SKP5</accession>
<proteinExistence type="predicted"/>
<reference evidence="2" key="1">
    <citation type="journal article" date="2019" name="Int. J. Syst. Evol. Microbiol.">
        <title>The Global Catalogue of Microorganisms (GCM) 10K type strain sequencing project: providing services to taxonomists for standard genome sequencing and annotation.</title>
        <authorList>
            <consortium name="The Broad Institute Genomics Platform"/>
            <consortium name="The Broad Institute Genome Sequencing Center for Infectious Disease"/>
            <person name="Wu L."/>
            <person name="Ma J."/>
        </authorList>
    </citation>
    <scope>NUCLEOTIDE SEQUENCE [LARGE SCALE GENOMIC DNA]</scope>
    <source>
        <strain evidence="2">JCM 18304</strain>
    </source>
</reference>
<dbReference type="RefSeq" id="WP_345636143.1">
    <property type="nucleotide sequence ID" value="NZ_BAABJQ010000026.1"/>
</dbReference>
<protein>
    <submittedName>
        <fullName evidence="1">Uncharacterized protein</fullName>
    </submittedName>
</protein>
<organism evidence="1 2">
    <name type="scientific">Rugosimonospora acidiphila</name>
    <dbReference type="NCBI Taxonomy" id="556531"/>
    <lineage>
        <taxon>Bacteria</taxon>
        <taxon>Bacillati</taxon>
        <taxon>Actinomycetota</taxon>
        <taxon>Actinomycetes</taxon>
        <taxon>Micromonosporales</taxon>
        <taxon>Micromonosporaceae</taxon>
        <taxon>Rugosimonospora</taxon>
    </lineage>
</organism>
<evidence type="ECO:0000313" key="2">
    <source>
        <dbReference type="Proteomes" id="UP001501570"/>
    </source>
</evidence>